<dbReference type="AlphaFoldDB" id="A0A0F5YEW9"/>
<protein>
    <recommendedName>
        <fullName evidence="3">DnaD domain-containing protein</fullName>
    </recommendedName>
</protein>
<evidence type="ECO:0008006" key="3">
    <source>
        <dbReference type="Google" id="ProtNLM"/>
    </source>
</evidence>
<reference evidence="1 2" key="1">
    <citation type="submission" date="2015-06" db="EMBL/GenBank/DDBJ databases">
        <title>Draft genome assembly of filamentous brackish cyanobacterium Limnoraphis robusta strain CS-951.</title>
        <authorList>
            <person name="Willis A."/>
            <person name="Parks M."/>
            <person name="Burford M.A."/>
        </authorList>
    </citation>
    <scope>NUCLEOTIDE SEQUENCE [LARGE SCALE GENOMIC DNA]</scope>
    <source>
        <strain evidence="1 2">CS-951</strain>
    </source>
</reference>
<dbReference type="EMBL" id="LATL02000140">
    <property type="protein sequence ID" value="KKD37426.1"/>
    <property type="molecule type" value="Genomic_DNA"/>
</dbReference>
<dbReference type="PATRIC" id="fig|1637645.4.peg.2823"/>
<comment type="caution">
    <text evidence="1">The sequence shown here is derived from an EMBL/GenBank/DDBJ whole genome shotgun (WGS) entry which is preliminary data.</text>
</comment>
<name>A0A0F5YEW9_9CYAN</name>
<gene>
    <name evidence="1" type="ORF">WN50_14445</name>
</gene>
<sequence length="179" mass="20679">MVFDVSLDQAAIAAALLNHYSFDLGDYSSEQMIDRWAENYEYYWIYLAVIEALYQGRYKSISVAQILSIWQRRGKPIYHFNLEFEQLISHNLPETAILRQREATLELSVESEYSQLENTDNSSQMQQLKPIEPLIKPKFYSTKPPVTSASIHTDFMLKLKRILENSQKILPPASSPPSS</sequence>
<evidence type="ECO:0000313" key="1">
    <source>
        <dbReference type="EMBL" id="KKD37426.1"/>
    </source>
</evidence>
<evidence type="ECO:0000313" key="2">
    <source>
        <dbReference type="Proteomes" id="UP000033607"/>
    </source>
</evidence>
<dbReference type="Proteomes" id="UP000033607">
    <property type="component" value="Unassembled WGS sequence"/>
</dbReference>
<proteinExistence type="predicted"/>
<organism evidence="1 2">
    <name type="scientific">Limnoraphis robusta CS-951</name>
    <dbReference type="NCBI Taxonomy" id="1637645"/>
    <lineage>
        <taxon>Bacteria</taxon>
        <taxon>Bacillati</taxon>
        <taxon>Cyanobacteriota</taxon>
        <taxon>Cyanophyceae</taxon>
        <taxon>Oscillatoriophycideae</taxon>
        <taxon>Oscillatoriales</taxon>
        <taxon>Sirenicapillariaceae</taxon>
        <taxon>Limnoraphis</taxon>
    </lineage>
</organism>
<accession>A0A0F5YEW9</accession>